<dbReference type="OrthoDB" id="10250730at2759"/>
<dbReference type="SUPFAM" id="SSF56281">
    <property type="entry name" value="Metallo-hydrolase/oxidoreductase"/>
    <property type="match status" value="1"/>
</dbReference>
<sequence>MATIPESDNVVRVKLVDTTTAMVGDNAAFVKPVVAGHEVINFCSLAFLLENERLGKKAMFDLGVRKDYWNLPKAILQLIGKDCVIFGMRVDNGIDEVLKAGGVELNTIDYCIWSHAHFDHRGDVSLFPKSTSLVVGPGYLSDKERHGGVGDPAAAAEFEGRPLKEADFDGGLKIGKFRAQDFFGDGSFYLLDAPGHQPEHICALARTTPSSAPGGATFVFLGGDICHFAGVFRPTPTTPLPEEIPASAISNRNDWASRSVCPCSFFTPHHPRAKDDDSARTSSWYNLPSTGHVYTDLEKAANSVSKMSELDTRDDVMVCLGHDASLLDVLPVFNKNPEKDINDWKKEGWKATTYWSWLNEVAVDGKKPREPVVDGFWKDGKPWDFEGHKAGL</sequence>
<dbReference type="CDD" id="cd07730">
    <property type="entry name" value="metallo-hydrolase-like_MBL-fold"/>
    <property type="match status" value="1"/>
</dbReference>
<reference evidence="6" key="1">
    <citation type="submission" date="2020-03" db="EMBL/GenBank/DDBJ databases">
        <authorList>
            <person name="He L."/>
        </authorList>
    </citation>
    <scope>NUCLEOTIDE SEQUENCE</scope>
    <source>
        <strain evidence="6">CkLH20</strain>
    </source>
</reference>
<dbReference type="InterPro" id="IPR036866">
    <property type="entry name" value="RibonucZ/Hydroxyglut_hydro"/>
</dbReference>
<dbReference type="InterPro" id="IPR051013">
    <property type="entry name" value="MBL_superfamily_lactonases"/>
</dbReference>
<keyword evidence="4" id="KW-0862">Zinc</keyword>
<evidence type="ECO:0000256" key="2">
    <source>
        <dbReference type="ARBA" id="ARBA00022723"/>
    </source>
</evidence>
<keyword evidence="7" id="KW-1185">Reference proteome</keyword>
<organism evidence="6 7">
    <name type="scientific">Colletotrichum karsti</name>
    <dbReference type="NCBI Taxonomy" id="1095194"/>
    <lineage>
        <taxon>Eukaryota</taxon>
        <taxon>Fungi</taxon>
        <taxon>Dikarya</taxon>
        <taxon>Ascomycota</taxon>
        <taxon>Pezizomycotina</taxon>
        <taxon>Sordariomycetes</taxon>
        <taxon>Hypocreomycetidae</taxon>
        <taxon>Glomerellales</taxon>
        <taxon>Glomerellaceae</taxon>
        <taxon>Colletotrichum</taxon>
        <taxon>Colletotrichum boninense species complex</taxon>
    </lineage>
</organism>
<feature type="domain" description="Metallo-beta-lactamase" evidence="5">
    <location>
        <begin position="73"/>
        <end position="202"/>
    </location>
</feature>
<evidence type="ECO:0000256" key="3">
    <source>
        <dbReference type="ARBA" id="ARBA00022801"/>
    </source>
</evidence>
<dbReference type="Pfam" id="PF00753">
    <property type="entry name" value="Lactamase_B"/>
    <property type="match status" value="1"/>
</dbReference>
<name>A0A9P6LR22_9PEZI</name>
<keyword evidence="3" id="KW-0378">Hydrolase</keyword>
<dbReference type="Gene3D" id="3.60.15.10">
    <property type="entry name" value="Ribonuclease Z/Hydroxyacylglutathione hydrolase-like"/>
    <property type="match status" value="1"/>
</dbReference>
<protein>
    <submittedName>
        <fullName evidence="6">Metallo-beta-lactamase superfamily protein</fullName>
    </submittedName>
</protein>
<reference evidence="6" key="2">
    <citation type="submission" date="2020-11" db="EMBL/GenBank/DDBJ databases">
        <title>Whole genome sequencing of Colletotrichum sp.</title>
        <authorList>
            <person name="Li H."/>
        </authorList>
    </citation>
    <scope>NUCLEOTIDE SEQUENCE</scope>
    <source>
        <strain evidence="6">CkLH20</strain>
    </source>
</reference>
<evidence type="ECO:0000256" key="1">
    <source>
        <dbReference type="ARBA" id="ARBA00007749"/>
    </source>
</evidence>
<dbReference type="PANTHER" id="PTHR42978:SF5">
    <property type="entry name" value="METALLO-BETA-LACTAMASE DOMAIN-CONTAINING PROTEIN"/>
    <property type="match status" value="1"/>
</dbReference>
<dbReference type="InterPro" id="IPR001279">
    <property type="entry name" value="Metallo-B-lactamas"/>
</dbReference>
<dbReference type="Proteomes" id="UP000781932">
    <property type="component" value="Unassembled WGS sequence"/>
</dbReference>
<dbReference type="RefSeq" id="XP_038751148.1">
    <property type="nucleotide sequence ID" value="XM_038883553.1"/>
</dbReference>
<dbReference type="GO" id="GO:0046872">
    <property type="term" value="F:metal ion binding"/>
    <property type="evidence" value="ECO:0007669"/>
    <property type="project" value="UniProtKB-KW"/>
</dbReference>
<evidence type="ECO:0000313" key="7">
    <source>
        <dbReference type="Proteomes" id="UP000781932"/>
    </source>
</evidence>
<proteinExistence type="inferred from homology"/>
<dbReference type="GO" id="GO:0016787">
    <property type="term" value="F:hydrolase activity"/>
    <property type="evidence" value="ECO:0007669"/>
    <property type="project" value="UniProtKB-KW"/>
</dbReference>
<dbReference type="PANTHER" id="PTHR42978">
    <property type="entry name" value="QUORUM-QUENCHING LACTONASE YTNP-RELATED-RELATED"/>
    <property type="match status" value="1"/>
</dbReference>
<dbReference type="AlphaFoldDB" id="A0A9P6LR22"/>
<evidence type="ECO:0000256" key="4">
    <source>
        <dbReference type="ARBA" id="ARBA00022833"/>
    </source>
</evidence>
<comment type="caution">
    <text evidence="6">The sequence shown here is derived from an EMBL/GenBank/DDBJ whole genome shotgun (WGS) entry which is preliminary data.</text>
</comment>
<gene>
    <name evidence="6" type="ORF">CkaCkLH20_00833</name>
</gene>
<dbReference type="EMBL" id="JAATWM020000002">
    <property type="protein sequence ID" value="KAF9881687.1"/>
    <property type="molecule type" value="Genomic_DNA"/>
</dbReference>
<accession>A0A9P6LR22</accession>
<evidence type="ECO:0000259" key="5">
    <source>
        <dbReference type="Pfam" id="PF00753"/>
    </source>
</evidence>
<dbReference type="GeneID" id="62156627"/>
<comment type="similarity">
    <text evidence="1">Belongs to the metallo-beta-lactamase superfamily.</text>
</comment>
<evidence type="ECO:0000313" key="6">
    <source>
        <dbReference type="EMBL" id="KAF9881687.1"/>
    </source>
</evidence>
<keyword evidence="2" id="KW-0479">Metal-binding</keyword>